<dbReference type="PIRSF" id="PIRSF037834">
    <property type="entry name" value="PA_CoA_Oase3"/>
    <property type="match status" value="1"/>
</dbReference>
<organism evidence="1 2">
    <name type="scientific">Streptomonospora nanhaiensis</name>
    <dbReference type="NCBI Taxonomy" id="1323731"/>
    <lineage>
        <taxon>Bacteria</taxon>
        <taxon>Bacillati</taxon>
        <taxon>Actinomycetota</taxon>
        <taxon>Actinomycetes</taxon>
        <taxon>Streptosporangiales</taxon>
        <taxon>Nocardiopsidaceae</taxon>
        <taxon>Streptomonospora</taxon>
    </lineage>
</organism>
<sequence length="311" mass="33200">MTPHDATGDQESVYAGLLGDTDASHWAFGTGFDDPLAGVDTAVPEGVDRADLAAYCLMLGDDALVLAQRLAEWCSRAPELEEDVALANIALDLLGQARPLLARAAQADPGAVPVLPPGSPAPPEDALAFFRDEPGFRNVRLVETANGDFARSTVRLLLFSVWRLALLERLRGSRDPVLAAVAAKGVKEVAYHRDHAARWTVVLAQGTEESRRRVGAALEAVWPYRDELFTAHPVERRMARAGIGPDPADLRAPCAAVLEEVWAAAGLAPPEVPGLARVGGRAGRDGVHTEELGRLLAEMQSVARAHPLGSW</sequence>
<proteinExistence type="predicted"/>
<dbReference type="InterPro" id="IPR007814">
    <property type="entry name" value="PaaA_PaaC"/>
</dbReference>
<dbReference type="Gene3D" id="1.20.1260.10">
    <property type="match status" value="1"/>
</dbReference>
<keyword evidence="2" id="KW-1185">Reference proteome</keyword>
<dbReference type="Proteomes" id="UP000575985">
    <property type="component" value="Unassembled WGS sequence"/>
</dbReference>
<comment type="caution">
    <text evidence="1">The sequence shown here is derived from an EMBL/GenBank/DDBJ whole genome shotgun (WGS) entry which is preliminary data.</text>
</comment>
<dbReference type="EMBL" id="JACCFO010000001">
    <property type="protein sequence ID" value="NYI94723.1"/>
    <property type="molecule type" value="Genomic_DNA"/>
</dbReference>
<evidence type="ECO:0000313" key="2">
    <source>
        <dbReference type="Proteomes" id="UP000575985"/>
    </source>
</evidence>
<dbReference type="PANTHER" id="PTHR30458">
    <property type="entry name" value="PHENYLACETIC ACID DEGRADATION PROTEIN PAA"/>
    <property type="match status" value="1"/>
</dbReference>
<name>A0A853BHD5_9ACTN</name>
<protein>
    <submittedName>
        <fullName evidence="1">Ring-1,2-phenylacetyl-CoA epoxidase subunit PaaC</fullName>
        <ecNumber evidence="1">1.14.13.149</ecNumber>
    </submittedName>
</protein>
<dbReference type="PANTHER" id="PTHR30458:SF0">
    <property type="entry name" value="1,2-PHENYLACETYL-COA EPOXIDASE, SUBUNIT C"/>
    <property type="match status" value="1"/>
</dbReference>
<dbReference type="SUPFAM" id="SSF47240">
    <property type="entry name" value="Ferritin-like"/>
    <property type="match status" value="1"/>
</dbReference>
<accession>A0A853BHD5</accession>
<dbReference type="Pfam" id="PF05138">
    <property type="entry name" value="PaaA_PaaC"/>
    <property type="match status" value="1"/>
</dbReference>
<dbReference type="NCBIfam" id="TIGR02158">
    <property type="entry name" value="PA_CoA_Oxy3"/>
    <property type="match status" value="1"/>
</dbReference>
<dbReference type="InterPro" id="IPR011882">
    <property type="entry name" value="PaaC"/>
</dbReference>
<dbReference type="GO" id="GO:0010124">
    <property type="term" value="P:phenylacetate catabolic process"/>
    <property type="evidence" value="ECO:0007669"/>
    <property type="project" value="InterPro"/>
</dbReference>
<dbReference type="InterPro" id="IPR052703">
    <property type="entry name" value="Aromatic_CoA_ox/epox"/>
</dbReference>
<dbReference type="AlphaFoldDB" id="A0A853BHD5"/>
<reference evidence="1 2" key="1">
    <citation type="submission" date="2020-07" db="EMBL/GenBank/DDBJ databases">
        <title>Sequencing the genomes of 1000 actinobacteria strains.</title>
        <authorList>
            <person name="Klenk H.-P."/>
        </authorList>
    </citation>
    <scope>NUCLEOTIDE SEQUENCE [LARGE SCALE GENOMIC DNA]</scope>
    <source>
        <strain evidence="1 2">DSM 45927</strain>
    </source>
</reference>
<dbReference type="InterPro" id="IPR012347">
    <property type="entry name" value="Ferritin-like"/>
</dbReference>
<keyword evidence="1" id="KW-0560">Oxidoreductase</keyword>
<dbReference type="RefSeq" id="WP_179766370.1">
    <property type="nucleotide sequence ID" value="NZ_JACCFO010000001.1"/>
</dbReference>
<dbReference type="GO" id="GO:0097266">
    <property type="term" value="F:phenylacetyl-CoA 1,2-epoxidase activity"/>
    <property type="evidence" value="ECO:0007669"/>
    <property type="project" value="UniProtKB-EC"/>
</dbReference>
<dbReference type="EC" id="1.14.13.149" evidence="1"/>
<dbReference type="GO" id="GO:0005829">
    <property type="term" value="C:cytosol"/>
    <property type="evidence" value="ECO:0007669"/>
    <property type="project" value="TreeGrafter"/>
</dbReference>
<dbReference type="InterPro" id="IPR009078">
    <property type="entry name" value="Ferritin-like_SF"/>
</dbReference>
<gene>
    <name evidence="1" type="ORF">HNR12_001000</name>
</gene>
<evidence type="ECO:0000313" key="1">
    <source>
        <dbReference type="EMBL" id="NYI94723.1"/>
    </source>
</evidence>